<feature type="domain" description="Fe2OG dioxygenase" evidence="4">
    <location>
        <begin position="169"/>
        <end position="284"/>
    </location>
</feature>
<dbReference type="PANTHER" id="PTHR47990">
    <property type="entry name" value="2-OXOGLUTARATE (2OG) AND FE(II)-DEPENDENT OXYGENASE SUPERFAMILY PROTEIN-RELATED"/>
    <property type="match status" value="1"/>
</dbReference>
<dbReference type="Gene3D" id="2.60.120.330">
    <property type="entry name" value="B-lactam Antibiotic, Isopenicillin N Synthase, Chain"/>
    <property type="match status" value="1"/>
</dbReference>
<dbReference type="InterPro" id="IPR027443">
    <property type="entry name" value="IPNS-like_sf"/>
</dbReference>
<organism evidence="5 6">
    <name type="scientific">Knufia peltigerae</name>
    <dbReference type="NCBI Taxonomy" id="1002370"/>
    <lineage>
        <taxon>Eukaryota</taxon>
        <taxon>Fungi</taxon>
        <taxon>Dikarya</taxon>
        <taxon>Ascomycota</taxon>
        <taxon>Pezizomycotina</taxon>
        <taxon>Eurotiomycetes</taxon>
        <taxon>Chaetothyriomycetidae</taxon>
        <taxon>Chaetothyriales</taxon>
        <taxon>Trichomeriaceae</taxon>
        <taxon>Knufia</taxon>
    </lineage>
</organism>
<sequence length="361" mass="40149">MATSNDEFPIIDISDLDLSSGRSSSQRRVADEVTRACREWGFLLVKNHPIPAEDIEEMFALSREFFQLPEEVKERYPITKRSIGYVGSFKDRGKDDKMSMWFGGVPGALSSSESHDSVPEFWHQHVAKVEAFKHRCHDLVVGLLECFALALGLPDPKFFADAHREDAGNGNSLRMLMYPARARHDERPNDHRKDTDEEGSRMQAHTDSGSVTLLFQRAPGLEVLSPDGETWARAPHVPGCILINVGDALGFWSGGQLKATRHRVTFEGLPPDKERQSMAYFGAANPDTVLQPIVACGEKKKKMDTYYSNGFELVPGITVGELNRMIMQGIYGAAFESSSSKKQEDNKTLEAERGQATTAVV</sequence>
<gene>
    <name evidence="5" type="ORF">H2204_014047</name>
</gene>
<dbReference type="Pfam" id="PF14226">
    <property type="entry name" value="DIOX_N"/>
    <property type="match status" value="1"/>
</dbReference>
<evidence type="ECO:0000259" key="4">
    <source>
        <dbReference type="PROSITE" id="PS51471"/>
    </source>
</evidence>
<proteinExistence type="inferred from homology"/>
<dbReference type="Proteomes" id="UP001172681">
    <property type="component" value="Unassembled WGS sequence"/>
</dbReference>
<evidence type="ECO:0000313" key="6">
    <source>
        <dbReference type="Proteomes" id="UP001172681"/>
    </source>
</evidence>
<dbReference type="InterPro" id="IPR044861">
    <property type="entry name" value="IPNS-like_FE2OG_OXY"/>
</dbReference>
<dbReference type="Pfam" id="PF03171">
    <property type="entry name" value="2OG-FeII_Oxy"/>
    <property type="match status" value="1"/>
</dbReference>
<keyword evidence="2" id="KW-0408">Iron</keyword>
<dbReference type="SUPFAM" id="SSF51197">
    <property type="entry name" value="Clavaminate synthase-like"/>
    <property type="match status" value="1"/>
</dbReference>
<evidence type="ECO:0000256" key="3">
    <source>
        <dbReference type="SAM" id="MobiDB-lite"/>
    </source>
</evidence>
<evidence type="ECO:0000313" key="5">
    <source>
        <dbReference type="EMBL" id="KAJ9616156.1"/>
    </source>
</evidence>
<evidence type="ECO:0000256" key="1">
    <source>
        <dbReference type="ARBA" id="ARBA00008056"/>
    </source>
</evidence>
<feature type="compositionally biased region" description="Basic and acidic residues" evidence="3">
    <location>
        <begin position="341"/>
        <end position="353"/>
    </location>
</feature>
<dbReference type="GO" id="GO:0016491">
    <property type="term" value="F:oxidoreductase activity"/>
    <property type="evidence" value="ECO:0007669"/>
    <property type="project" value="UniProtKB-KW"/>
</dbReference>
<keyword evidence="6" id="KW-1185">Reference proteome</keyword>
<name>A0AA38XMP3_9EURO</name>
<dbReference type="InterPro" id="IPR026992">
    <property type="entry name" value="DIOX_N"/>
</dbReference>
<feature type="compositionally biased region" description="Basic and acidic residues" evidence="3">
    <location>
        <begin position="182"/>
        <end position="200"/>
    </location>
</feature>
<dbReference type="AlphaFoldDB" id="A0AA38XMP3"/>
<dbReference type="EMBL" id="JAPDRN010000170">
    <property type="protein sequence ID" value="KAJ9616156.1"/>
    <property type="molecule type" value="Genomic_DNA"/>
</dbReference>
<feature type="region of interest" description="Disordered" evidence="3">
    <location>
        <begin position="182"/>
        <end position="207"/>
    </location>
</feature>
<comment type="caution">
    <text evidence="5">The sequence shown here is derived from an EMBL/GenBank/DDBJ whole genome shotgun (WGS) entry which is preliminary data.</text>
</comment>
<protein>
    <recommendedName>
        <fullName evidence="4">Fe2OG dioxygenase domain-containing protein</fullName>
    </recommendedName>
</protein>
<evidence type="ECO:0000256" key="2">
    <source>
        <dbReference type="RuleBase" id="RU003682"/>
    </source>
</evidence>
<dbReference type="GO" id="GO:0046872">
    <property type="term" value="F:metal ion binding"/>
    <property type="evidence" value="ECO:0007669"/>
    <property type="project" value="UniProtKB-KW"/>
</dbReference>
<keyword evidence="2" id="KW-0560">Oxidoreductase</keyword>
<dbReference type="PROSITE" id="PS51471">
    <property type="entry name" value="FE2OG_OXY"/>
    <property type="match status" value="1"/>
</dbReference>
<dbReference type="InterPro" id="IPR005123">
    <property type="entry name" value="Oxoglu/Fe-dep_dioxygenase_dom"/>
</dbReference>
<reference evidence="5" key="1">
    <citation type="submission" date="2022-10" db="EMBL/GenBank/DDBJ databases">
        <title>Culturing micro-colonial fungi from biological soil crusts in the Mojave desert and describing Neophaeococcomyces mojavensis, and introducing the new genera and species Taxawa tesnikishii.</title>
        <authorList>
            <person name="Kurbessoian T."/>
            <person name="Stajich J.E."/>
        </authorList>
    </citation>
    <scope>NUCLEOTIDE SEQUENCE</scope>
    <source>
        <strain evidence="5">TK_35</strain>
    </source>
</reference>
<keyword evidence="2" id="KW-0479">Metal-binding</keyword>
<accession>A0AA38XMP3</accession>
<feature type="region of interest" description="Disordered" evidence="3">
    <location>
        <begin position="341"/>
        <end position="361"/>
    </location>
</feature>
<comment type="similarity">
    <text evidence="1 2">Belongs to the iron/ascorbate-dependent oxidoreductase family.</text>
</comment>
<dbReference type="GO" id="GO:0044283">
    <property type="term" value="P:small molecule biosynthetic process"/>
    <property type="evidence" value="ECO:0007669"/>
    <property type="project" value="UniProtKB-ARBA"/>
</dbReference>
<dbReference type="InterPro" id="IPR050231">
    <property type="entry name" value="Iron_ascorbate_oxido_reductase"/>
</dbReference>